<dbReference type="EMBL" id="KB726307">
    <property type="protein sequence ID" value="EMT71008.1"/>
    <property type="molecule type" value="Genomic_DNA"/>
</dbReference>
<keyword evidence="1" id="KW-0539">Nucleus</keyword>
<reference evidence="4" key="1">
    <citation type="submission" date="2012-09" db="EMBL/GenBank/DDBJ databases">
        <title>Genome sequencing and comparative transcriptomics of race 1 and race 4 of banana pathogen: Fusarium oxysporum f. sp. cubense.</title>
        <authorList>
            <person name="Fang X."/>
            <person name="Huang J."/>
        </authorList>
    </citation>
    <scope>NUCLEOTIDE SEQUENCE [LARGE SCALE GENOMIC DNA]</scope>
    <source>
        <strain evidence="4">race 4</strain>
    </source>
</reference>
<feature type="compositionally biased region" description="Polar residues" evidence="2">
    <location>
        <begin position="92"/>
        <end position="112"/>
    </location>
</feature>
<dbReference type="InterPro" id="IPR001138">
    <property type="entry name" value="Zn2Cys6_DnaBD"/>
</dbReference>
<dbReference type="InterPro" id="IPR036864">
    <property type="entry name" value="Zn2-C6_fun-type_DNA-bd_sf"/>
</dbReference>
<evidence type="ECO:0000313" key="3">
    <source>
        <dbReference type="EMBL" id="EMT71008.1"/>
    </source>
</evidence>
<evidence type="ECO:0000256" key="1">
    <source>
        <dbReference type="ARBA" id="ARBA00023242"/>
    </source>
</evidence>
<dbReference type="GO" id="GO:0008270">
    <property type="term" value="F:zinc ion binding"/>
    <property type="evidence" value="ECO:0007669"/>
    <property type="project" value="InterPro"/>
</dbReference>
<dbReference type="CDD" id="cd12148">
    <property type="entry name" value="fungal_TF_MHR"/>
    <property type="match status" value="1"/>
</dbReference>
<dbReference type="PANTHER" id="PTHR46910:SF5">
    <property type="entry name" value="ZN(II)2CYS6 TRANSCRIPTION FACTOR (EUROFUNG)"/>
    <property type="match status" value="1"/>
</dbReference>
<evidence type="ECO:0008006" key="5">
    <source>
        <dbReference type="Google" id="ProtNLM"/>
    </source>
</evidence>
<sequence>MESRASPAEKRGFDRPAISRRSIGCDRATPCSNCVSARVDCTHSRIAPKTSTARQRVLVSEQYERKIDDISRDVSSIKSLLAGLDLNRIASAQTSHEQHHSASISSSPAEANNSEKLRPPATAAPLPRWDYSAHIIDFVQSIIQDNGSVQADTEWSSTISSLKSLANALESTRMTRSQQKKPHEPPESIPKPPLEAIVEILRWVKDHSRDYRVVWICRFLPLDVFLDICNKVYFRVEDHTEAEFIIANSFLSYVFAEYAVIHGDAKTQEYCRFYRSKVGNGLTKLTLLATPCMELIAALALGTLGYHRLDSPKDGLQHIQSDLFWVVYAYEKGLSLRLGRCSGVRDSEVSLTRQENQHRSIRLGRIQGKAYDQLYSPEGLTTSNANRCEVAGSLSQELQSIIDETHHEIAVPLTERRDMNDDPMKVIYLHCDLVCQSALTAMVLRVLPGSQGMEVHESCLTVARNTLDLHDQCMKLVNGCKDPLLIRRYINCIVFTHAVRYSIVEDFDRLDRFASSFKPESSQSEPATHPHRLYELLSKAARLSAKACPELSHTSESLSSSTDFTMIDPEAVNTVDEIAATDAIGTEYDTSFQIGDWFHSNQQFMRLLHEDVPY</sequence>
<dbReference type="GO" id="GO:0000981">
    <property type="term" value="F:DNA-binding transcription factor activity, RNA polymerase II-specific"/>
    <property type="evidence" value="ECO:0007669"/>
    <property type="project" value="InterPro"/>
</dbReference>
<dbReference type="HOGENOM" id="CLU_009377_2_1_1"/>
<gene>
    <name evidence="3" type="ORF">FOC4_g10009487</name>
</gene>
<dbReference type="STRING" id="1229665.N1RWK7"/>
<accession>N1RWK7</accession>
<evidence type="ECO:0000256" key="2">
    <source>
        <dbReference type="SAM" id="MobiDB-lite"/>
    </source>
</evidence>
<protein>
    <recommendedName>
        <fullName evidence="5">Transcription factor domain-containing protein</fullName>
    </recommendedName>
</protein>
<name>N1RWK7_FUSC4</name>
<organism evidence="3 4">
    <name type="scientific">Fusarium oxysporum f. sp. cubense (strain race 4)</name>
    <name type="common">Panama disease fungus</name>
    <dbReference type="NCBI Taxonomy" id="2502994"/>
    <lineage>
        <taxon>Eukaryota</taxon>
        <taxon>Fungi</taxon>
        <taxon>Dikarya</taxon>
        <taxon>Ascomycota</taxon>
        <taxon>Pezizomycotina</taxon>
        <taxon>Sordariomycetes</taxon>
        <taxon>Hypocreomycetidae</taxon>
        <taxon>Hypocreales</taxon>
        <taxon>Nectriaceae</taxon>
        <taxon>Fusarium</taxon>
        <taxon>Fusarium oxysporum species complex</taxon>
    </lineage>
</organism>
<dbReference type="Proteomes" id="UP000016929">
    <property type="component" value="Unassembled WGS sequence"/>
</dbReference>
<dbReference type="InterPro" id="IPR050987">
    <property type="entry name" value="AtrR-like"/>
</dbReference>
<reference evidence="4" key="2">
    <citation type="journal article" date="2014" name="PLoS ONE">
        <title>Genome and Transcriptome Analysis of the Fungal Pathogen Fusarium oxysporum f. sp. cubense Causing Banana Vascular Wilt Disease.</title>
        <authorList>
            <person name="Guo L."/>
            <person name="Han L."/>
            <person name="Yang L."/>
            <person name="Zeng H."/>
            <person name="Fan D."/>
            <person name="Zhu Y."/>
            <person name="Feng Y."/>
            <person name="Wang G."/>
            <person name="Peng C."/>
            <person name="Jiang X."/>
            <person name="Zhou D."/>
            <person name="Ni P."/>
            <person name="Liang C."/>
            <person name="Liu L."/>
            <person name="Wang J."/>
            <person name="Mao C."/>
            <person name="Fang X."/>
            <person name="Peng M."/>
            <person name="Huang J."/>
        </authorList>
    </citation>
    <scope>NUCLEOTIDE SEQUENCE [LARGE SCALE GENOMIC DNA]</scope>
    <source>
        <strain evidence="4">race 4</strain>
    </source>
</reference>
<dbReference type="CDD" id="cd00067">
    <property type="entry name" value="GAL4"/>
    <property type="match status" value="1"/>
</dbReference>
<dbReference type="AlphaFoldDB" id="N1RWK7"/>
<feature type="region of interest" description="Disordered" evidence="2">
    <location>
        <begin position="172"/>
        <end position="191"/>
    </location>
</feature>
<proteinExistence type="predicted"/>
<feature type="region of interest" description="Disordered" evidence="2">
    <location>
        <begin position="92"/>
        <end position="123"/>
    </location>
</feature>
<dbReference type="Gene3D" id="4.10.240.10">
    <property type="entry name" value="Zn(2)-C6 fungal-type DNA-binding domain"/>
    <property type="match status" value="1"/>
</dbReference>
<dbReference type="PANTHER" id="PTHR46910">
    <property type="entry name" value="TRANSCRIPTION FACTOR PDR1"/>
    <property type="match status" value="1"/>
</dbReference>
<dbReference type="OrthoDB" id="103819at2759"/>
<evidence type="ECO:0000313" key="4">
    <source>
        <dbReference type="Proteomes" id="UP000016929"/>
    </source>
</evidence>
<keyword evidence="4" id="KW-1185">Reference proteome</keyword>